<dbReference type="GO" id="GO:0047389">
    <property type="term" value="F:glycerophosphocholine phosphodiesterase activity"/>
    <property type="evidence" value="ECO:0007669"/>
    <property type="project" value="TreeGrafter"/>
</dbReference>
<gene>
    <name evidence="8" type="ORF">AAP_02999</name>
</gene>
<dbReference type="SUPFAM" id="SSF51695">
    <property type="entry name" value="PLC-like phosphodiesterases"/>
    <property type="match status" value="1"/>
</dbReference>
<dbReference type="PROSITE" id="PS51382">
    <property type="entry name" value="SPX"/>
    <property type="match status" value="1"/>
</dbReference>
<dbReference type="Pfam" id="PF25329">
    <property type="entry name" value="C2_GDE1"/>
    <property type="match status" value="1"/>
</dbReference>
<dbReference type="PROSITE" id="PS50297">
    <property type="entry name" value="ANK_REP_REGION"/>
    <property type="match status" value="1"/>
</dbReference>
<dbReference type="InterPro" id="IPR002110">
    <property type="entry name" value="Ankyrin_rpt"/>
</dbReference>
<evidence type="ECO:0000256" key="4">
    <source>
        <dbReference type="PROSITE-ProRule" id="PRU00023"/>
    </source>
</evidence>
<dbReference type="PANTHER" id="PTHR22958:SF23">
    <property type="entry name" value="DEPENDENT KINASE INHIBITOR PHO81, PUTATIVE (AFU_ORTHOLOGUE AFUA_4G06020)-RELATED"/>
    <property type="match status" value="1"/>
</dbReference>
<evidence type="ECO:0000259" key="7">
    <source>
        <dbReference type="PROSITE" id="PS51704"/>
    </source>
</evidence>
<protein>
    <submittedName>
        <fullName evidence="8">Ankyrin repeat protein</fullName>
    </submittedName>
</protein>
<evidence type="ECO:0000256" key="1">
    <source>
        <dbReference type="ARBA" id="ARBA00022737"/>
    </source>
</evidence>
<proteinExistence type="predicted"/>
<evidence type="ECO:0000256" key="2">
    <source>
        <dbReference type="ARBA" id="ARBA00022801"/>
    </source>
</evidence>
<dbReference type="Pfam" id="PF03105">
    <property type="entry name" value="SPX"/>
    <property type="match status" value="1"/>
</dbReference>
<comment type="caution">
    <text evidence="8">The sequence shown here is derived from an EMBL/GenBank/DDBJ whole genome shotgun (WGS) entry which is preliminary data.</text>
</comment>
<dbReference type="Proteomes" id="UP000242877">
    <property type="component" value="Unassembled WGS sequence"/>
</dbReference>
<dbReference type="PROSITE" id="PS50088">
    <property type="entry name" value="ANK_REPEAT"/>
    <property type="match status" value="2"/>
</dbReference>
<dbReference type="Pfam" id="PF12796">
    <property type="entry name" value="Ank_2"/>
    <property type="match status" value="2"/>
</dbReference>
<evidence type="ECO:0000313" key="8">
    <source>
        <dbReference type="EMBL" id="KZZ92344.1"/>
    </source>
</evidence>
<name>A0A167Z961_9EURO</name>
<dbReference type="CDD" id="cd14483">
    <property type="entry name" value="SPX_PHO81_NUC-2_like"/>
    <property type="match status" value="1"/>
</dbReference>
<dbReference type="AlphaFoldDB" id="A0A167Z961"/>
<dbReference type="InterPro" id="IPR017946">
    <property type="entry name" value="PLC-like_Pdiesterase_TIM-brl"/>
</dbReference>
<dbReference type="Pfam" id="PF03009">
    <property type="entry name" value="GDPD"/>
    <property type="match status" value="1"/>
</dbReference>
<accession>A0A167Z961</accession>
<evidence type="ECO:0000256" key="5">
    <source>
        <dbReference type="SAM" id="MobiDB-lite"/>
    </source>
</evidence>
<organism evidence="8 9">
    <name type="scientific">Ascosphaera apis ARSEF 7405</name>
    <dbReference type="NCBI Taxonomy" id="392613"/>
    <lineage>
        <taxon>Eukaryota</taxon>
        <taxon>Fungi</taxon>
        <taxon>Dikarya</taxon>
        <taxon>Ascomycota</taxon>
        <taxon>Pezizomycotina</taxon>
        <taxon>Eurotiomycetes</taxon>
        <taxon>Eurotiomycetidae</taxon>
        <taxon>Onygenales</taxon>
        <taxon>Ascosphaeraceae</taxon>
        <taxon>Ascosphaera</taxon>
    </lineage>
</organism>
<feature type="domain" description="GP-PDE" evidence="7">
    <location>
        <begin position="858"/>
        <end position="1193"/>
    </location>
</feature>
<dbReference type="Gene3D" id="3.20.20.190">
    <property type="entry name" value="Phosphatidylinositol (PI) phosphodiesterase"/>
    <property type="match status" value="1"/>
</dbReference>
<dbReference type="Gene3D" id="1.25.40.20">
    <property type="entry name" value="Ankyrin repeat-containing domain"/>
    <property type="match status" value="1"/>
</dbReference>
<keyword evidence="3 4" id="KW-0040">ANK repeat</keyword>
<dbReference type="InterPro" id="IPR036770">
    <property type="entry name" value="Ankyrin_rpt-contain_sf"/>
</dbReference>
<evidence type="ECO:0000259" key="6">
    <source>
        <dbReference type="PROSITE" id="PS51382"/>
    </source>
</evidence>
<dbReference type="SUPFAM" id="SSF48403">
    <property type="entry name" value="Ankyrin repeat"/>
    <property type="match status" value="1"/>
</dbReference>
<feature type="region of interest" description="Disordered" evidence="5">
    <location>
        <begin position="1160"/>
        <end position="1199"/>
    </location>
</feature>
<dbReference type="InterPro" id="IPR004331">
    <property type="entry name" value="SPX_dom"/>
</dbReference>
<dbReference type="SMART" id="SM00248">
    <property type="entry name" value="ANK"/>
    <property type="match status" value="7"/>
</dbReference>
<dbReference type="EMBL" id="AZGZ01000011">
    <property type="protein sequence ID" value="KZZ92344.1"/>
    <property type="molecule type" value="Genomic_DNA"/>
</dbReference>
<keyword evidence="9" id="KW-1185">Reference proteome</keyword>
<dbReference type="PROSITE" id="PS51704">
    <property type="entry name" value="GP_PDE"/>
    <property type="match status" value="1"/>
</dbReference>
<feature type="compositionally biased region" description="Pro residues" evidence="5">
    <location>
        <begin position="1164"/>
        <end position="1174"/>
    </location>
</feature>
<sequence length="1225" mass="134947">MAALIGEKQCCRDDPGLMRAERGRKFGKQIQRRQLDLPEYSASFTNYKALKKLIKQLSAPRQSAQCQQQLQSLSINNTLPAGTAKSSASGCFDHQSCFRANKDVFFFRLEREIEKVNVFYLQKEAEFSLRLKTLLDKKRVVQSRRAATVHAKTPAAYVSLFEGFQQFDADLHKLQRFVEVNETAVSKILKKWDKATKSHTKEMYLQRAVEVQPCFNREVLRDLSDRATTAKLELEAWAEGENIQFDTASRAAAVDRVGPHIVEEDDTEFHMLQAMGPATEDGMQQLREWIERVKATPEASERATRMFLAAISSPDTADEVQAVLLDSGLINIHAEDDINERNCLHESVIAGCMFVFQAALERGVDCSRSDVYGRLPLHYACMHGRTHMVRSLLDADPTTINVFDHANFTPLIHAILRDQTSCVEVLLSRNARVEPEAPSTGEDGENAHVPLNLACKHASLPIVQLLLQSKAKIRPDAEGLYPQHIVAKTGRSAEILLALRDSGADLNQRDKVYSWPPLFHAASEGHANCLRTLLDNRVEIDVLDEKGLNAMYYAAWEGHLECMIMLWEQRRRRESIVASATTPAIGRDADKAVRNGFDSNSSAPPVISSTVISEMAEDEMHFDSLPDLSLPPPIIPMRRYGHNFLESKAFVQLYFDPLIEVNAVAHPPAVPSVPTPNSSSPVGSRAPATGPITFYQPGRYAAARLTLSSKNSDLIPRTIMLPMNNSSDSAADQERIVTFQVDLERPDPFALELEVFPTFGSKPIAKTVALPEVFVGSSAVSEEERHIGKSGTCILPLLDPRLRAIGEVKFNYMVIQPYHGEPLEITHFATYWKATTTGPETDFHAHQTSNMRGLAPSSSLLSSNAAAATMPPAAAAGLVTGSSLSGDYVQLFVQLTRDLVPVLYPHFDVNYFGLDIPVSNLTYAQFRDVVPASLHQAEAQSPNTNLYIPPLAVDDRLRTLQALSESDLPLAHRLLAYSFLSLKEVLEYLPTSINVNLCILYSAPSMSATCTTPSSGSSAATSEKLPLKQPPADINTYVDAILTDVFNHARASKEANPDFMRSMVFTSFSADICIALNWKQPNYPVFLCNDMGKFKDLASTSGNRPVIECSGRASMSVKESARVAQSNNFMGVILRSSLLNLMPALTESIRELGLAIIADTSDENPPPSSSPAPAPMSVMNMFKNNGNNAAPLTSPGSTSSFRMPEGVNGVMRGTGVLRFNDSVDM</sequence>
<reference evidence="8 9" key="1">
    <citation type="journal article" date="2016" name="Genome Biol. Evol.">
        <title>Divergent and convergent evolution of fungal pathogenicity.</title>
        <authorList>
            <person name="Shang Y."/>
            <person name="Xiao G."/>
            <person name="Zheng P."/>
            <person name="Cen K."/>
            <person name="Zhan S."/>
            <person name="Wang C."/>
        </authorList>
    </citation>
    <scope>NUCLEOTIDE SEQUENCE [LARGE SCALE GENOMIC DNA]</scope>
    <source>
        <strain evidence="8 9">ARSEF 7405</strain>
    </source>
</reference>
<dbReference type="InterPro" id="IPR051578">
    <property type="entry name" value="GDPD"/>
</dbReference>
<feature type="domain" description="SPX" evidence="6">
    <location>
        <begin position="24"/>
        <end position="206"/>
    </location>
</feature>
<dbReference type="InterPro" id="IPR030395">
    <property type="entry name" value="GP_PDE_dom"/>
</dbReference>
<feature type="repeat" description="ANK" evidence="4">
    <location>
        <begin position="478"/>
        <end position="511"/>
    </location>
</feature>
<dbReference type="GO" id="GO:0046475">
    <property type="term" value="P:glycerophospholipid catabolic process"/>
    <property type="evidence" value="ECO:0007669"/>
    <property type="project" value="TreeGrafter"/>
</dbReference>
<dbReference type="VEuPathDB" id="FungiDB:AAP_02999"/>
<keyword evidence="1" id="KW-0677">Repeat</keyword>
<dbReference type="InterPro" id="IPR057506">
    <property type="entry name" value="C2_GPCPD1"/>
</dbReference>
<evidence type="ECO:0000256" key="3">
    <source>
        <dbReference type="ARBA" id="ARBA00023043"/>
    </source>
</evidence>
<feature type="compositionally biased region" description="Polar residues" evidence="5">
    <location>
        <begin position="1182"/>
        <end position="1199"/>
    </location>
</feature>
<feature type="repeat" description="ANK" evidence="4">
    <location>
        <begin position="372"/>
        <end position="394"/>
    </location>
</feature>
<dbReference type="OrthoDB" id="1577640at2759"/>
<keyword evidence="2" id="KW-0378">Hydrolase</keyword>
<evidence type="ECO:0000313" key="9">
    <source>
        <dbReference type="Proteomes" id="UP000242877"/>
    </source>
</evidence>
<dbReference type="PANTHER" id="PTHR22958">
    <property type="entry name" value="GLYCEROPHOSPHORYL DIESTER PHOSPHODIESTERASE"/>
    <property type="match status" value="1"/>
</dbReference>